<proteinExistence type="predicted"/>
<protein>
    <submittedName>
        <fullName evidence="2">AtlE</fullName>
    </submittedName>
</protein>
<dbReference type="SMART" id="SM00047">
    <property type="entry name" value="LYZ2"/>
    <property type="match status" value="1"/>
</dbReference>
<accession>A0A486NC68</accession>
<dbReference type="RefSeq" id="WP_077258325.1">
    <property type="nucleotide sequence ID" value="NZ_BIGS01000001.1"/>
</dbReference>
<name>A0A486NC68_KLEPN</name>
<dbReference type="AlphaFoldDB" id="A0A486NC68"/>
<sequence length="979" mass="110647">MLDKNVAVSVLNTQALARAKINAENFKNGIDKKLKYGESKCARYVKKALIAGGASAKNSGIESAKNYGPWLLENNFKVVGGATTVCTGGVFTISGQQVGDVVVIQAAPHHVHGHMAMFNGTHWVSDFVQERGFYPAQIYRDQNIPYTLYRYGDNTTSEQYATATQKGKIKIVWPIPSNNRGSEFNNQEEILSHVRGESTGQYMIGRSGMWHGGIHITEATTPWCALSGKSPLEAIDFPVPFKGEQAIRCMADGEVVAYRICKDYQTVAWESGPLNFSGSFVLVKHYIQPGETKSSGLHFYTLYMHLAPYSAYESESENQWITQDTLKAFSEMDWLTAKLTSEQLQPQIAGYMPVRARVEWDSSDASLNAVGYNQRRYGLVTLKSLPDADGHTDAKKKVSTSLIPGKRYWVVVDNNNIKPAPGAGPSWWRRLMPPAKEVMKFDQVVCPTPWAITAGDPVGHMGYYQAPKDGGYEARYQVHIECTSMDDNLEKFLTNPEKVGEKNPLWLKYSPGLALYKKDVATGTFTKDTRVTTRTGILPLKQVQTEVDKSTRQEYWQLRPENAYVPKGQAEPQLLSQYDLAKLGFRTETAEPASFDYLDGKNQPTGFFRNLIDSLYQAATNDPRTSHALVKHNYQRLLDKIDSGSDRYSPMEYWRALHNPDYRDTIQKTIVKHPSDWYFKKGDAIWQPFLNALKKEAPEWKKYSEDFLDKMAWMQDVSTEKLGPSLWHMHPILFLGTLKSTNRITIVYKNYDYTLDYALNKQMSLTGDSVPTYGNYGSVTREQVRDYMNPELHQENSEIYQFLDISAPSGISREDLGKLLSGQGVLSGKEDVFIAAAQKYNVSEIYLASHAILETDRGRHAFANGSKMYNNRHVYNMYGIGVFPGNTQNGVVVAYNKGWFSVDEAIDGGAKWISEKFVNNSKNQQNTLYKMRWNPSNPGTRQYATSINWALIQKTDMKKMFDQFPDANLRFEIPVYKKG</sequence>
<dbReference type="EMBL" id="CAAHCV010000001">
    <property type="protein sequence ID" value="VGL54347.1"/>
    <property type="molecule type" value="Genomic_DNA"/>
</dbReference>
<feature type="domain" description="Mannosyl-glycoprotein endo-beta-N-acetylglucosamidase-like" evidence="1">
    <location>
        <begin position="818"/>
        <end position="965"/>
    </location>
</feature>
<dbReference type="Pfam" id="PF01832">
    <property type="entry name" value="Glucosaminidase"/>
    <property type="match status" value="1"/>
</dbReference>
<organism evidence="2">
    <name type="scientific">Klebsiella pneumoniae</name>
    <dbReference type="NCBI Taxonomy" id="573"/>
    <lineage>
        <taxon>Bacteria</taxon>
        <taxon>Pseudomonadati</taxon>
        <taxon>Pseudomonadota</taxon>
        <taxon>Gammaproteobacteria</taxon>
        <taxon>Enterobacterales</taxon>
        <taxon>Enterobacteriaceae</taxon>
        <taxon>Klebsiella/Raoultella group</taxon>
        <taxon>Klebsiella</taxon>
        <taxon>Klebsiella pneumoniae complex</taxon>
    </lineage>
</organism>
<gene>
    <name evidence="2" type="primary">atl</name>
    <name evidence="2" type="ORF">SAMEA4873652_00204</name>
</gene>
<reference evidence="2" key="1">
    <citation type="submission" date="2019-03" db="EMBL/GenBank/DDBJ databases">
        <authorList>
            <consortium name="Pathogen Informatics"/>
        </authorList>
    </citation>
    <scope>NUCLEOTIDE SEQUENCE</scope>
    <source>
        <strain evidence="2">5012STDY7626450</strain>
    </source>
</reference>
<dbReference type="Gene3D" id="3.90.1720.10">
    <property type="entry name" value="endopeptidase domain like (from Nostoc punctiforme)"/>
    <property type="match status" value="1"/>
</dbReference>
<dbReference type="GO" id="GO:0004040">
    <property type="term" value="F:amidase activity"/>
    <property type="evidence" value="ECO:0007669"/>
    <property type="project" value="InterPro"/>
</dbReference>
<evidence type="ECO:0000313" key="2">
    <source>
        <dbReference type="EMBL" id="VGL54347.1"/>
    </source>
</evidence>
<evidence type="ECO:0000259" key="1">
    <source>
        <dbReference type="SMART" id="SM00047"/>
    </source>
</evidence>
<dbReference type="InterPro" id="IPR002901">
    <property type="entry name" value="MGlyc_endo_b_GlcNAc-like_dom"/>
</dbReference>